<dbReference type="SMART" id="SM00347">
    <property type="entry name" value="HTH_MARR"/>
    <property type="match status" value="1"/>
</dbReference>
<reference evidence="2 3" key="1">
    <citation type="submission" date="2019-12" db="EMBL/GenBank/DDBJ databases">
        <title>Auraticoccus cholistani sp. nov., an actinomycete isolated from soil of Cholistan desert.</title>
        <authorList>
            <person name="Cheema M.T."/>
        </authorList>
    </citation>
    <scope>NUCLEOTIDE SEQUENCE [LARGE SCALE GENOMIC DNA]</scope>
    <source>
        <strain evidence="2 3">F435</strain>
    </source>
</reference>
<dbReference type="PROSITE" id="PS50995">
    <property type="entry name" value="HTH_MARR_2"/>
    <property type="match status" value="1"/>
</dbReference>
<dbReference type="InterPro" id="IPR000835">
    <property type="entry name" value="HTH_MarR-typ"/>
</dbReference>
<dbReference type="Pfam" id="PF12802">
    <property type="entry name" value="MarR_2"/>
    <property type="match status" value="1"/>
</dbReference>
<evidence type="ECO:0000313" key="2">
    <source>
        <dbReference type="EMBL" id="MVA75910.1"/>
    </source>
</evidence>
<dbReference type="GO" id="GO:0003700">
    <property type="term" value="F:DNA-binding transcription factor activity"/>
    <property type="evidence" value="ECO:0007669"/>
    <property type="project" value="InterPro"/>
</dbReference>
<feature type="domain" description="HTH marR-type" evidence="1">
    <location>
        <begin position="3"/>
        <end position="135"/>
    </location>
</feature>
<name>A0A6A9V0T0_9ACTN</name>
<organism evidence="2 3">
    <name type="scientific">Auraticoccus cholistanensis</name>
    <dbReference type="NCBI Taxonomy" id="2656650"/>
    <lineage>
        <taxon>Bacteria</taxon>
        <taxon>Bacillati</taxon>
        <taxon>Actinomycetota</taxon>
        <taxon>Actinomycetes</taxon>
        <taxon>Propionibacteriales</taxon>
        <taxon>Propionibacteriaceae</taxon>
        <taxon>Auraticoccus</taxon>
    </lineage>
</organism>
<proteinExistence type="predicted"/>
<dbReference type="EMBL" id="WPCU01000005">
    <property type="protein sequence ID" value="MVA75910.1"/>
    <property type="molecule type" value="Genomic_DNA"/>
</dbReference>
<comment type="caution">
    <text evidence="2">The sequence shown here is derived from an EMBL/GenBank/DDBJ whole genome shotgun (WGS) entry which is preliminary data.</text>
</comment>
<dbReference type="InterPro" id="IPR036388">
    <property type="entry name" value="WH-like_DNA-bd_sf"/>
</dbReference>
<protein>
    <submittedName>
        <fullName evidence="2">MarR family transcriptional regulator</fullName>
    </submittedName>
</protein>
<evidence type="ECO:0000313" key="3">
    <source>
        <dbReference type="Proteomes" id="UP000435304"/>
    </source>
</evidence>
<dbReference type="PANTHER" id="PTHR33164:SF101">
    <property type="entry name" value="TRANSCRIPTIONAL REPRESSOR MPRA"/>
    <property type="match status" value="1"/>
</dbReference>
<dbReference type="SUPFAM" id="SSF46785">
    <property type="entry name" value="Winged helix' DNA-binding domain"/>
    <property type="match status" value="1"/>
</dbReference>
<accession>A0A6A9V0T0</accession>
<dbReference type="PANTHER" id="PTHR33164">
    <property type="entry name" value="TRANSCRIPTIONAL REGULATOR, MARR FAMILY"/>
    <property type="match status" value="1"/>
</dbReference>
<keyword evidence="3" id="KW-1185">Reference proteome</keyword>
<dbReference type="RefSeq" id="WP_156609412.1">
    <property type="nucleotide sequence ID" value="NZ_WPCU01000005.1"/>
</dbReference>
<evidence type="ECO:0000259" key="1">
    <source>
        <dbReference type="PROSITE" id="PS50995"/>
    </source>
</evidence>
<dbReference type="Gene3D" id="1.10.10.10">
    <property type="entry name" value="Winged helix-like DNA-binding domain superfamily/Winged helix DNA-binding domain"/>
    <property type="match status" value="1"/>
</dbReference>
<gene>
    <name evidence="2" type="ORF">GC722_07730</name>
</gene>
<dbReference type="InterPro" id="IPR036390">
    <property type="entry name" value="WH_DNA-bd_sf"/>
</dbReference>
<dbReference type="InterPro" id="IPR039422">
    <property type="entry name" value="MarR/SlyA-like"/>
</dbReference>
<sequence>MGNEQLLDVLLRITDALAEDMSSYLRSHGLTTARAHLLWTLYHGGPAMQRDLALALGHSPRHVTTLVDESVTAGHVVRRDHPADRRAVLVELTPRAVELLDTMAASHRELADQLFGHLTPGARRQLGTELARLAERLTAAPR</sequence>
<dbReference type="GO" id="GO:0006950">
    <property type="term" value="P:response to stress"/>
    <property type="evidence" value="ECO:0007669"/>
    <property type="project" value="TreeGrafter"/>
</dbReference>
<dbReference type="AlphaFoldDB" id="A0A6A9V0T0"/>
<dbReference type="Proteomes" id="UP000435304">
    <property type="component" value="Unassembled WGS sequence"/>
</dbReference>